<feature type="region of interest" description="Disordered" evidence="5">
    <location>
        <begin position="531"/>
        <end position="630"/>
    </location>
</feature>
<feature type="compositionally biased region" description="Polar residues" evidence="5">
    <location>
        <begin position="615"/>
        <end position="630"/>
    </location>
</feature>
<accession>A0A9P3FLW0</accession>
<gene>
    <name evidence="6" type="ORF">CKM354_001237900</name>
</gene>
<dbReference type="InterPro" id="IPR051483">
    <property type="entry name" value="MAP7_domain-containing"/>
</dbReference>
<comment type="similarity">
    <text evidence="2">Belongs to the BMT family.</text>
</comment>
<dbReference type="Proteomes" id="UP000825890">
    <property type="component" value="Unassembled WGS sequence"/>
</dbReference>
<feature type="compositionally biased region" description="Basic and acidic residues" evidence="5">
    <location>
        <begin position="531"/>
        <end position="603"/>
    </location>
</feature>
<dbReference type="GO" id="GO:0000030">
    <property type="term" value="F:mannosyltransferase activity"/>
    <property type="evidence" value="ECO:0007669"/>
    <property type="project" value="InterPro"/>
</dbReference>
<evidence type="ECO:0000256" key="1">
    <source>
        <dbReference type="ARBA" id="ARBA00004606"/>
    </source>
</evidence>
<dbReference type="PANTHER" id="PTHR15073:SF1">
    <property type="entry name" value="RETICULOCYTE-BINDING PROTEIN HOMOLOG 2A"/>
    <property type="match status" value="1"/>
</dbReference>
<dbReference type="InterPro" id="IPR021988">
    <property type="entry name" value="BMT1"/>
</dbReference>
<evidence type="ECO:0000313" key="7">
    <source>
        <dbReference type="Proteomes" id="UP000825890"/>
    </source>
</evidence>
<dbReference type="PANTHER" id="PTHR15073">
    <property type="entry name" value="MICROTUBULE-ASSOCIATED PROTEIN"/>
    <property type="match status" value="1"/>
</dbReference>
<dbReference type="GeneID" id="68297954"/>
<dbReference type="Pfam" id="PF12141">
    <property type="entry name" value="BMT"/>
    <property type="match status" value="2"/>
</dbReference>
<proteinExistence type="inferred from homology"/>
<comment type="subcellular location">
    <subcellularLocation>
        <location evidence="1">Membrane</location>
        <topology evidence="1">Single-pass type II membrane protein</topology>
    </subcellularLocation>
</comment>
<evidence type="ECO:0000256" key="5">
    <source>
        <dbReference type="SAM" id="MobiDB-lite"/>
    </source>
</evidence>
<protein>
    <submittedName>
        <fullName evidence="6">Uncharacterized protein</fullName>
    </submittedName>
</protein>
<dbReference type="GO" id="GO:0016020">
    <property type="term" value="C:membrane"/>
    <property type="evidence" value="ECO:0007669"/>
    <property type="project" value="UniProtKB-SubCell"/>
</dbReference>
<organism evidence="6 7">
    <name type="scientific">Cercospora kikuchii</name>
    <dbReference type="NCBI Taxonomy" id="84275"/>
    <lineage>
        <taxon>Eukaryota</taxon>
        <taxon>Fungi</taxon>
        <taxon>Dikarya</taxon>
        <taxon>Ascomycota</taxon>
        <taxon>Pezizomycotina</taxon>
        <taxon>Dothideomycetes</taxon>
        <taxon>Dothideomycetidae</taxon>
        <taxon>Mycosphaerellales</taxon>
        <taxon>Mycosphaerellaceae</taxon>
        <taxon>Cercospora</taxon>
    </lineage>
</organism>
<sequence length="630" mass="73041">MGEWDDAKMLAAPSPSSGLQVVFNQLSGRVWNPRRRIVRTAVCVTLFALGCAWHWSSQAHSIQDYFAPTPAWSSNNVTGFVNMGAMQTHQNCNEIEHVGEIGVQDSLHVDDDLVAIAKSLDDHPLVDYGDAKNTHTVEELVAKTWLRMAQSSVWLEKYQVYLTVTRVLFYNKGVRHWPVISFIRGQIHDRHWKELKGYVLRWEDERIVFPRIFDIPTPYHFGGIFYGPEDPRIIIEEHPDAEPVIIFNMMNDLDNSKRRSMYVYRPFSNKATILAPRGRDPGVVEKNWMPFFYKSQNEEERKIPGPNRYLHFVYLFSPLIIVKCRLQYGYCDDVYHQDIPQQHRIEHKDTIYNDTKASLRGGTNFVPVTLADGKQSFVGFPRTHVDGTCKDGYYRPELAVLSATADNQFHLDYLSGPMDFGAAVIHATPDQCFTGRILIANSIAKWDKTEADDTMTVSVSVDDYTTEVVRLKGIYSMLRTLPGVSANHTHEISEEHDNLAVSVPGYDVHGCCVESAIRGAEIAYTLSKQKPIHDAEKAAERKKKEEEEEKKKEEEQKQKEEEEKKRKEEEEKKRKEDEEKKRKEEEEKKRKEEEEKKQKEEARRRRRRSEKRKTWTQSIRVDENTMNISQ</sequence>
<evidence type="ECO:0000313" key="6">
    <source>
        <dbReference type="EMBL" id="GIZ49349.1"/>
    </source>
</evidence>
<dbReference type="RefSeq" id="XP_044663836.1">
    <property type="nucleotide sequence ID" value="XM_044807901.1"/>
</dbReference>
<keyword evidence="3" id="KW-0812">Transmembrane</keyword>
<keyword evidence="3" id="KW-0735">Signal-anchor</keyword>
<evidence type="ECO:0000256" key="4">
    <source>
        <dbReference type="ARBA" id="ARBA00023054"/>
    </source>
</evidence>
<evidence type="ECO:0000256" key="2">
    <source>
        <dbReference type="ARBA" id="ARBA00009486"/>
    </source>
</evidence>
<dbReference type="GO" id="GO:0000226">
    <property type="term" value="P:microtubule cytoskeleton organization"/>
    <property type="evidence" value="ECO:0007669"/>
    <property type="project" value="TreeGrafter"/>
</dbReference>
<reference evidence="6 7" key="1">
    <citation type="submission" date="2021-01" db="EMBL/GenBank/DDBJ databases">
        <title>Cercospora kikuchii MAFF 305040 whole genome shotgun sequence.</title>
        <authorList>
            <person name="Kashiwa T."/>
            <person name="Suzuki T."/>
        </authorList>
    </citation>
    <scope>NUCLEOTIDE SEQUENCE [LARGE SCALE GENOMIC DNA]</scope>
    <source>
        <strain evidence="6 7">MAFF 305040</strain>
    </source>
</reference>
<keyword evidence="7" id="KW-1185">Reference proteome</keyword>
<name>A0A9P3FLW0_9PEZI</name>
<comment type="caution">
    <text evidence="6">The sequence shown here is derived from an EMBL/GenBank/DDBJ whole genome shotgun (WGS) entry which is preliminary data.</text>
</comment>
<dbReference type="GO" id="GO:0015630">
    <property type="term" value="C:microtubule cytoskeleton"/>
    <property type="evidence" value="ECO:0007669"/>
    <property type="project" value="TreeGrafter"/>
</dbReference>
<dbReference type="AlphaFoldDB" id="A0A9P3FLW0"/>
<dbReference type="OrthoDB" id="3631276at2759"/>
<evidence type="ECO:0000256" key="3">
    <source>
        <dbReference type="ARBA" id="ARBA00022968"/>
    </source>
</evidence>
<keyword evidence="4" id="KW-0175">Coiled coil</keyword>
<dbReference type="EMBL" id="BOLY01000009">
    <property type="protein sequence ID" value="GIZ49349.1"/>
    <property type="molecule type" value="Genomic_DNA"/>
</dbReference>